<evidence type="ECO:0000256" key="13">
    <source>
        <dbReference type="RuleBase" id="RU000485"/>
    </source>
</evidence>
<dbReference type="Pfam" id="PF00393">
    <property type="entry name" value="6PGD"/>
    <property type="match status" value="1"/>
</dbReference>
<evidence type="ECO:0000313" key="16">
    <source>
        <dbReference type="Proteomes" id="UP000278222"/>
    </source>
</evidence>
<dbReference type="PRINTS" id="PR00076">
    <property type="entry name" value="6PGDHDRGNASE"/>
</dbReference>
<evidence type="ECO:0000256" key="3">
    <source>
        <dbReference type="ARBA" id="ARBA00008419"/>
    </source>
</evidence>
<sequence>MESRADIGVVGLGVMGRNLAANIQDKGFGVVGFDADATQRGRAAADGLVAAASMEVLVVGLRGPRAVLLLVPAGPAVDAAIATLRPLLAAGDIIVDGGNSHYPDTIRRGRELAAAGLGFVGLGVSGGEEGARHGPALMAGGDAAAWGRLEPLLTAIAARFDGQPCCGHVGADGAGHFVKMAHNGIEYGQMQLIAEACLLLRHAAGLDWPAAGTAVAGWNAGEDASYLLAITGDILATRDGQSGRPLLELTADRTGHKGTGVWTVEAALGLGVPVPTMAAAVWARALSATRDQGAVDGAYAAPAAPLAAGDIGVALAAASLVAYAEGLDLIAAGAAHHGWRTDRAAVAELWRAGCIIRSATLDRIAAALRAEPGNQSFLDRRWTRGQLADALPAWRRVLAAGADIGVPLPAFAAAFHHAAGRAAPEVGARVVAAQRDRFGAHGFARIDRGGTHHAAWDGK</sequence>
<dbReference type="OrthoDB" id="9804542at2"/>
<feature type="binding site" description="in other chain" evidence="12">
    <location>
        <position position="99"/>
    </location>
    <ligand>
        <name>substrate</name>
        <note>ligand shared between dimeric partners</note>
    </ligand>
</feature>
<dbReference type="EMBL" id="RJKX01000011">
    <property type="protein sequence ID" value="ROQ00960.1"/>
    <property type="molecule type" value="Genomic_DNA"/>
</dbReference>
<dbReference type="NCBIfam" id="TIGR00873">
    <property type="entry name" value="gnd"/>
    <property type="match status" value="1"/>
</dbReference>
<evidence type="ECO:0000256" key="1">
    <source>
        <dbReference type="ARBA" id="ARBA00002526"/>
    </source>
</evidence>
<feature type="binding site" evidence="12">
    <location>
        <position position="435"/>
    </location>
    <ligand>
        <name>substrate</name>
        <note>ligand shared between dimeric partners</note>
    </ligand>
</feature>
<gene>
    <name evidence="15" type="ORF">EDC65_0130</name>
</gene>
<comment type="pathway">
    <text evidence="2 10 13">Carbohydrate degradation; pentose phosphate pathway; D-ribulose 5-phosphate from D-glucose 6-phosphate (oxidative stage): step 3/3.</text>
</comment>
<evidence type="ECO:0000256" key="8">
    <source>
        <dbReference type="ARBA" id="ARBA00023126"/>
    </source>
</evidence>
<evidence type="ECO:0000256" key="5">
    <source>
        <dbReference type="ARBA" id="ARBA00018193"/>
    </source>
</evidence>
<organism evidence="15 16">
    <name type="scientific">Stella humosa</name>
    <dbReference type="NCBI Taxonomy" id="94"/>
    <lineage>
        <taxon>Bacteria</taxon>
        <taxon>Pseudomonadati</taxon>
        <taxon>Pseudomonadota</taxon>
        <taxon>Alphaproteobacteria</taxon>
        <taxon>Rhodospirillales</taxon>
        <taxon>Stellaceae</taxon>
        <taxon>Stella</taxon>
    </lineage>
</organism>
<dbReference type="SMART" id="SM01350">
    <property type="entry name" value="6PGD"/>
    <property type="match status" value="1"/>
</dbReference>
<dbReference type="Pfam" id="PF03446">
    <property type="entry name" value="NAD_binding_2"/>
    <property type="match status" value="1"/>
</dbReference>
<keyword evidence="10 13" id="KW-0521">NADP</keyword>
<proteinExistence type="inferred from homology"/>
<dbReference type="InterPro" id="IPR006113">
    <property type="entry name" value="6PGDH_Gnd/GntZ"/>
</dbReference>
<comment type="function">
    <text evidence="1 10">Catalyzes the oxidative decarboxylation of 6-phosphogluconate to ribulose 5-phosphate and CO(2), with concomitant reduction of NADP to NADPH.</text>
</comment>
<keyword evidence="6 10" id="KW-0560">Oxidoreductase</keyword>
<feature type="active site" description="Proton acceptor" evidence="11">
    <location>
        <position position="179"/>
    </location>
</feature>
<comment type="catalytic activity">
    <reaction evidence="9 10 13">
        <text>6-phospho-D-gluconate + NADP(+) = D-ribulose 5-phosphate + CO2 + NADPH</text>
        <dbReference type="Rhea" id="RHEA:10116"/>
        <dbReference type="ChEBI" id="CHEBI:16526"/>
        <dbReference type="ChEBI" id="CHEBI:57783"/>
        <dbReference type="ChEBI" id="CHEBI:58121"/>
        <dbReference type="ChEBI" id="CHEBI:58349"/>
        <dbReference type="ChEBI" id="CHEBI:58759"/>
        <dbReference type="EC" id="1.1.1.44"/>
    </reaction>
</comment>
<feature type="binding site" description="in other chain" evidence="12">
    <location>
        <position position="187"/>
    </location>
    <ligand>
        <name>substrate</name>
        <note>ligand shared between dimeric partners</note>
    </ligand>
</feature>
<dbReference type="InterPro" id="IPR006183">
    <property type="entry name" value="Pgluconate_DH"/>
</dbReference>
<feature type="binding site" evidence="12">
    <location>
        <position position="441"/>
    </location>
    <ligand>
        <name>substrate</name>
        <note>ligand shared between dimeric partners</note>
    </ligand>
</feature>
<evidence type="ECO:0000313" key="15">
    <source>
        <dbReference type="EMBL" id="ROQ00960.1"/>
    </source>
</evidence>
<dbReference type="InterPro" id="IPR006115">
    <property type="entry name" value="6PGDH_NADP-bd"/>
</dbReference>
<dbReference type="Gene3D" id="3.40.50.720">
    <property type="entry name" value="NAD(P)-binding Rossmann-like Domain"/>
    <property type="match status" value="1"/>
</dbReference>
<dbReference type="GO" id="GO:0004616">
    <property type="term" value="F:phosphogluconate dehydrogenase (decarboxylating) activity"/>
    <property type="evidence" value="ECO:0007669"/>
    <property type="project" value="UniProtKB-EC"/>
</dbReference>
<dbReference type="NCBIfam" id="NF006765">
    <property type="entry name" value="PRK09287.1"/>
    <property type="match status" value="1"/>
</dbReference>
<dbReference type="AlphaFoldDB" id="A0A3N1MDY7"/>
<accession>A0A3N1MDY7</accession>
<evidence type="ECO:0000256" key="6">
    <source>
        <dbReference type="ARBA" id="ARBA00023002"/>
    </source>
</evidence>
<dbReference type="PANTHER" id="PTHR11811">
    <property type="entry name" value="6-PHOSPHOGLUCONATE DEHYDROGENASE"/>
    <property type="match status" value="1"/>
</dbReference>
<evidence type="ECO:0000256" key="4">
    <source>
        <dbReference type="ARBA" id="ARBA00013011"/>
    </source>
</evidence>
<dbReference type="GO" id="GO:0006098">
    <property type="term" value="P:pentose-phosphate shunt"/>
    <property type="evidence" value="ECO:0007669"/>
    <property type="project" value="UniProtKB-UniPathway"/>
</dbReference>
<dbReference type="InterPro" id="IPR036291">
    <property type="entry name" value="NAD(P)-bd_dom_sf"/>
</dbReference>
<dbReference type="PIRSF" id="PIRSF000109">
    <property type="entry name" value="6PGD"/>
    <property type="match status" value="1"/>
</dbReference>
<dbReference type="GO" id="GO:0050661">
    <property type="term" value="F:NADP binding"/>
    <property type="evidence" value="ECO:0007669"/>
    <property type="project" value="InterPro"/>
</dbReference>
<dbReference type="GO" id="GO:0019521">
    <property type="term" value="P:D-gluconate metabolic process"/>
    <property type="evidence" value="ECO:0007669"/>
    <property type="project" value="UniProtKB-KW"/>
</dbReference>
<dbReference type="RefSeq" id="WP_123687767.1">
    <property type="nucleotide sequence ID" value="NZ_AP019700.1"/>
</dbReference>
<evidence type="ECO:0000256" key="2">
    <source>
        <dbReference type="ARBA" id="ARBA00004874"/>
    </source>
</evidence>
<evidence type="ECO:0000256" key="11">
    <source>
        <dbReference type="PIRSR" id="PIRSR000109-1"/>
    </source>
</evidence>
<dbReference type="InterPro" id="IPR006114">
    <property type="entry name" value="6PGDH_C"/>
</dbReference>
<feature type="domain" description="6-phosphogluconate dehydrogenase C-terminal" evidence="14">
    <location>
        <begin position="175"/>
        <end position="457"/>
    </location>
</feature>
<dbReference type="EC" id="1.1.1.44" evidence="4 10"/>
<dbReference type="UniPathway" id="UPA00115">
    <property type="reaction ID" value="UER00410"/>
</dbReference>
<dbReference type="InterPro" id="IPR008927">
    <property type="entry name" value="6-PGluconate_DH-like_C_sf"/>
</dbReference>
<comment type="similarity">
    <text evidence="3 10 13">Belongs to the 6-phosphogluconate dehydrogenase family.</text>
</comment>
<evidence type="ECO:0000256" key="7">
    <source>
        <dbReference type="ARBA" id="ARBA00023064"/>
    </source>
</evidence>
<feature type="binding site" description="in other chain" evidence="12">
    <location>
        <position position="284"/>
    </location>
    <ligand>
        <name>substrate</name>
        <note>ligand shared between dimeric partners</note>
    </ligand>
</feature>
<dbReference type="Gene3D" id="1.20.5.320">
    <property type="entry name" value="6-Phosphogluconate Dehydrogenase, domain 3"/>
    <property type="match status" value="1"/>
</dbReference>
<comment type="subunit">
    <text evidence="10">Homodimer.</text>
</comment>
<evidence type="ECO:0000256" key="9">
    <source>
        <dbReference type="ARBA" id="ARBA00048640"/>
    </source>
</evidence>
<keyword evidence="8 10" id="KW-0570">Pentose shunt</keyword>
<keyword evidence="7 13" id="KW-0311">Gluconate utilization</keyword>
<feature type="binding site" description="in other chain" evidence="12">
    <location>
        <begin position="125"/>
        <end position="127"/>
    </location>
    <ligand>
        <name>substrate</name>
        <note>ligand shared between dimeric partners</note>
    </ligand>
</feature>
<feature type="binding site" description="in other chain" evidence="12">
    <location>
        <position position="257"/>
    </location>
    <ligand>
        <name>substrate</name>
        <note>ligand shared between dimeric partners</note>
    </ligand>
</feature>
<evidence type="ECO:0000259" key="14">
    <source>
        <dbReference type="SMART" id="SM01350"/>
    </source>
</evidence>
<dbReference type="Proteomes" id="UP000278222">
    <property type="component" value="Unassembled WGS sequence"/>
</dbReference>
<dbReference type="SUPFAM" id="SSF48179">
    <property type="entry name" value="6-phosphogluconate dehydrogenase C-terminal domain-like"/>
    <property type="match status" value="1"/>
</dbReference>
<comment type="caution">
    <text evidence="15">The sequence shown here is derived from an EMBL/GenBank/DDBJ whole genome shotgun (WGS) entry which is preliminary data.</text>
</comment>
<dbReference type="Gene3D" id="1.10.1040.10">
    <property type="entry name" value="N-(1-d-carboxylethyl)-l-norvaline Dehydrogenase, domain 2"/>
    <property type="match status" value="1"/>
</dbReference>
<evidence type="ECO:0000256" key="10">
    <source>
        <dbReference type="PIRNR" id="PIRNR000109"/>
    </source>
</evidence>
<dbReference type="InterPro" id="IPR013328">
    <property type="entry name" value="6PGD_dom2"/>
</dbReference>
<protein>
    <recommendedName>
        <fullName evidence="5 10">6-phosphogluconate dehydrogenase, decarboxylating</fullName>
        <ecNumber evidence="4 10">1.1.1.44</ecNumber>
    </recommendedName>
</protein>
<evidence type="ECO:0000256" key="12">
    <source>
        <dbReference type="PIRSR" id="PIRSR000109-2"/>
    </source>
</evidence>
<keyword evidence="16" id="KW-1185">Reference proteome</keyword>
<dbReference type="SUPFAM" id="SSF51735">
    <property type="entry name" value="NAD(P)-binding Rossmann-fold domains"/>
    <property type="match status" value="1"/>
</dbReference>
<feature type="active site" description="Proton donor" evidence="11">
    <location>
        <position position="186"/>
    </location>
</feature>
<name>A0A3N1MDY7_9PROT</name>
<feature type="binding site" description="in other chain" evidence="12">
    <location>
        <begin position="182"/>
        <end position="183"/>
    </location>
    <ligand>
        <name>substrate</name>
        <note>ligand shared between dimeric partners</note>
    </ligand>
</feature>
<reference evidence="15 16" key="1">
    <citation type="submission" date="2018-11" db="EMBL/GenBank/DDBJ databases">
        <title>Genomic Encyclopedia of Type Strains, Phase IV (KMG-IV): sequencing the most valuable type-strain genomes for metagenomic binning, comparative biology and taxonomic classification.</title>
        <authorList>
            <person name="Goeker M."/>
        </authorList>
    </citation>
    <scope>NUCLEOTIDE SEQUENCE [LARGE SCALE GENOMIC DNA]</scope>
    <source>
        <strain evidence="15 16">DSM 5900</strain>
    </source>
</reference>